<comment type="caution">
    <text evidence="1">The sequence shown here is derived from an EMBL/GenBank/DDBJ whole genome shotgun (WGS) entry which is preliminary data.</text>
</comment>
<accession>A0ABQ5GPV3</accession>
<organism evidence="1 2">
    <name type="scientific">Tanacetum coccineum</name>
    <dbReference type="NCBI Taxonomy" id="301880"/>
    <lineage>
        <taxon>Eukaryota</taxon>
        <taxon>Viridiplantae</taxon>
        <taxon>Streptophyta</taxon>
        <taxon>Embryophyta</taxon>
        <taxon>Tracheophyta</taxon>
        <taxon>Spermatophyta</taxon>
        <taxon>Magnoliopsida</taxon>
        <taxon>eudicotyledons</taxon>
        <taxon>Gunneridae</taxon>
        <taxon>Pentapetalae</taxon>
        <taxon>asterids</taxon>
        <taxon>campanulids</taxon>
        <taxon>Asterales</taxon>
        <taxon>Asteraceae</taxon>
        <taxon>Asteroideae</taxon>
        <taxon>Anthemideae</taxon>
        <taxon>Anthemidinae</taxon>
        <taxon>Tanacetum</taxon>
    </lineage>
</organism>
<evidence type="ECO:0000313" key="1">
    <source>
        <dbReference type="EMBL" id="GJT77254.1"/>
    </source>
</evidence>
<sequence>MCLRNAAKITHKAQSVTSLAAKWHTCATIDSFDDMGPTEETTQDNITAETNKYHFNNHTYSDNEEGDEDELDNTKLVPIYRHTITYQKRQALGIMAKDIKWGSIAVLGKNHERKILSFMKGRNILLMSSFSSNGKGEDWIRMMEATPT</sequence>
<dbReference type="Proteomes" id="UP001151760">
    <property type="component" value="Unassembled WGS sequence"/>
</dbReference>
<dbReference type="PANTHER" id="PTHR31963:SF17">
    <property type="entry name" value="PROTEIN, PUTATIVE (DUF3537)-RELATED"/>
    <property type="match status" value="1"/>
</dbReference>
<dbReference type="Pfam" id="PF12056">
    <property type="entry name" value="DUF3537"/>
    <property type="match status" value="1"/>
</dbReference>
<name>A0ABQ5GPV3_9ASTR</name>
<gene>
    <name evidence="1" type="ORF">Tco_1043979</name>
</gene>
<keyword evidence="2" id="KW-1185">Reference proteome</keyword>
<reference evidence="1" key="2">
    <citation type="submission" date="2022-01" db="EMBL/GenBank/DDBJ databases">
        <authorList>
            <person name="Yamashiro T."/>
            <person name="Shiraishi A."/>
            <person name="Satake H."/>
            <person name="Nakayama K."/>
        </authorList>
    </citation>
    <scope>NUCLEOTIDE SEQUENCE</scope>
</reference>
<dbReference type="PANTHER" id="PTHR31963">
    <property type="entry name" value="RAS GUANINE NUCLEOTIDE EXCHANGE FACTOR K"/>
    <property type="match status" value="1"/>
</dbReference>
<reference evidence="1" key="1">
    <citation type="journal article" date="2022" name="Int. J. Mol. Sci.">
        <title>Draft Genome of Tanacetum Coccineum: Genomic Comparison of Closely Related Tanacetum-Family Plants.</title>
        <authorList>
            <person name="Yamashiro T."/>
            <person name="Shiraishi A."/>
            <person name="Nakayama K."/>
            <person name="Satake H."/>
        </authorList>
    </citation>
    <scope>NUCLEOTIDE SEQUENCE</scope>
</reference>
<dbReference type="EMBL" id="BQNB010018696">
    <property type="protein sequence ID" value="GJT77254.1"/>
    <property type="molecule type" value="Genomic_DNA"/>
</dbReference>
<protein>
    <submittedName>
        <fullName evidence="1">Uncharacterized protein</fullName>
    </submittedName>
</protein>
<dbReference type="InterPro" id="IPR021924">
    <property type="entry name" value="DUF3537"/>
</dbReference>
<evidence type="ECO:0000313" key="2">
    <source>
        <dbReference type="Proteomes" id="UP001151760"/>
    </source>
</evidence>
<proteinExistence type="predicted"/>